<protein>
    <submittedName>
        <fullName evidence="1">Uncharacterized protein</fullName>
    </submittedName>
</protein>
<organism evidence="1 2">
    <name type="scientific">Afipia massiliensis</name>
    <dbReference type="NCBI Taxonomy" id="211460"/>
    <lineage>
        <taxon>Bacteria</taxon>
        <taxon>Pseudomonadati</taxon>
        <taxon>Pseudomonadota</taxon>
        <taxon>Alphaproteobacteria</taxon>
        <taxon>Hyphomicrobiales</taxon>
        <taxon>Nitrobacteraceae</taxon>
        <taxon>Afipia</taxon>
    </lineage>
</organism>
<keyword evidence="2" id="KW-1185">Reference proteome</keyword>
<reference evidence="1" key="1">
    <citation type="submission" date="2019-04" db="EMBL/GenBank/DDBJ databases">
        <title>Whole genome sequencing of cave bacteria.</title>
        <authorList>
            <person name="Gan H.M."/>
            <person name="Barton H."/>
            <person name="Savka M.A."/>
        </authorList>
    </citation>
    <scope>NUCLEOTIDE SEQUENCE [LARGE SCALE GENOMIC DNA]</scope>
    <source>
        <strain evidence="1">LC387</strain>
    </source>
</reference>
<dbReference type="EMBL" id="LBIA02000001">
    <property type="protein sequence ID" value="TKT70343.1"/>
    <property type="molecule type" value="Genomic_DNA"/>
</dbReference>
<sequence>MTRDASMHSIVITGLDPVIHVLLAESTEGVDGRVKPGHDEPERDARCSHIHDVVPAKAGTHNH</sequence>
<evidence type="ECO:0000313" key="1">
    <source>
        <dbReference type="EMBL" id="TKT70343.1"/>
    </source>
</evidence>
<dbReference type="Proteomes" id="UP000034832">
    <property type="component" value="Unassembled WGS sequence"/>
</dbReference>
<gene>
    <name evidence="1" type="ORF">YH63_002340</name>
</gene>
<evidence type="ECO:0000313" key="2">
    <source>
        <dbReference type="Proteomes" id="UP000034832"/>
    </source>
</evidence>
<accession>A0A4V6BFT1</accession>
<comment type="caution">
    <text evidence="1">The sequence shown here is derived from an EMBL/GenBank/DDBJ whole genome shotgun (WGS) entry which is preliminary data.</text>
</comment>
<name>A0A4V6BFT1_9BRAD</name>
<proteinExistence type="predicted"/>
<dbReference type="AlphaFoldDB" id="A0A4V6BFT1"/>
<dbReference type="OrthoDB" id="8256430at2"/>